<keyword evidence="2" id="KW-1185">Reference proteome</keyword>
<proteinExistence type="predicted"/>
<organism evidence="1 2">
    <name type="scientific">Porites evermanni</name>
    <dbReference type="NCBI Taxonomy" id="104178"/>
    <lineage>
        <taxon>Eukaryota</taxon>
        <taxon>Metazoa</taxon>
        <taxon>Cnidaria</taxon>
        <taxon>Anthozoa</taxon>
        <taxon>Hexacorallia</taxon>
        <taxon>Scleractinia</taxon>
        <taxon>Fungiina</taxon>
        <taxon>Poritidae</taxon>
        <taxon>Porites</taxon>
    </lineage>
</organism>
<sequence length="106" mass="12535">MIEERQGPTIDVRFRESYPLERRCLWINGTGESESRNSEEEGLPIVTQEWEESDYALEFRIPATRGFLFALKLFRLTRQRGVRISGSCFAEMQSQQFMNDIYVSFR</sequence>
<evidence type="ECO:0000313" key="1">
    <source>
        <dbReference type="EMBL" id="CAH3044559.1"/>
    </source>
</evidence>
<dbReference type="EMBL" id="CALNXI010000759">
    <property type="protein sequence ID" value="CAH3044559.1"/>
    <property type="molecule type" value="Genomic_DNA"/>
</dbReference>
<protein>
    <submittedName>
        <fullName evidence="1">Uncharacterized protein</fullName>
    </submittedName>
</protein>
<feature type="non-terminal residue" evidence="1">
    <location>
        <position position="106"/>
    </location>
</feature>
<evidence type="ECO:0000313" key="2">
    <source>
        <dbReference type="Proteomes" id="UP001159427"/>
    </source>
</evidence>
<dbReference type="Proteomes" id="UP001159427">
    <property type="component" value="Unassembled WGS sequence"/>
</dbReference>
<comment type="caution">
    <text evidence="1">The sequence shown here is derived from an EMBL/GenBank/DDBJ whole genome shotgun (WGS) entry which is preliminary data.</text>
</comment>
<name>A0ABN8N736_9CNID</name>
<accession>A0ABN8N736</accession>
<reference evidence="1 2" key="1">
    <citation type="submission" date="2022-05" db="EMBL/GenBank/DDBJ databases">
        <authorList>
            <consortium name="Genoscope - CEA"/>
            <person name="William W."/>
        </authorList>
    </citation>
    <scope>NUCLEOTIDE SEQUENCE [LARGE SCALE GENOMIC DNA]</scope>
</reference>
<gene>
    <name evidence="1" type="ORF">PEVE_00040837</name>
</gene>